<keyword evidence="6" id="KW-0833">Ubl conjugation pathway</keyword>
<feature type="transmembrane region" description="Helical" evidence="8">
    <location>
        <begin position="369"/>
        <end position="388"/>
    </location>
</feature>
<accession>A0ABR2VSS7</accession>
<dbReference type="PROSITE" id="PS51873">
    <property type="entry name" value="TRIAD"/>
    <property type="match status" value="1"/>
</dbReference>
<evidence type="ECO:0000256" key="2">
    <source>
        <dbReference type="ARBA" id="ARBA00022679"/>
    </source>
</evidence>
<dbReference type="PANTHER" id="PTHR22770">
    <property type="entry name" value="UBIQUITIN CONJUGATING ENZYME 7 INTERACTING PROTEIN-RELATED"/>
    <property type="match status" value="1"/>
</dbReference>
<evidence type="ECO:0000313" key="10">
    <source>
        <dbReference type="EMBL" id="KAK9695999.1"/>
    </source>
</evidence>
<keyword evidence="8" id="KW-0472">Membrane</keyword>
<evidence type="ECO:0000256" key="6">
    <source>
        <dbReference type="ARBA" id="ARBA00022786"/>
    </source>
</evidence>
<comment type="pathway">
    <text evidence="1">Protein modification; protein ubiquitination.</text>
</comment>
<gene>
    <name evidence="10" type="ORF">K7432_012696</name>
</gene>
<keyword evidence="8" id="KW-1133">Transmembrane helix</keyword>
<keyword evidence="8" id="KW-0812">Transmembrane</keyword>
<keyword evidence="7" id="KW-0862">Zinc</keyword>
<dbReference type="InterPro" id="IPR051628">
    <property type="entry name" value="LUBAC_E3_Ligases"/>
</dbReference>
<sequence length="617" mass="72083">MGFFTSFRQAPVNNTLDDARIDQLKTMFPDGDVEYFRHCLKFYKDQHVERITEKILTSQYGYYPRSVPTENPTINEEQNYFLDKLNEIFPDCEVRCIREKIKKLTHSHIDLAIDYLLNLDQNTRNGYPQRLKTGVIDRSDYVRSPAYIKGAKHRLYNEFPFAFKSSIKAVMAELNNDYVQSYDCLQQMSSLTWWASWLSFMQRRPYNSPEMYDPELMRDVDVITSRERTKQTKNDEDVAKSLNFSEYQKHNELFECGCCFSSFVFEDMSTCREGHIFCCDCLKAYIKEGLFGQGNLRGKSIPCMDSSECASFFALEELERVLSPDIYHAYMDSLIEEEFKQLDIDLVQCPFCSYCEFDDDPLDLRRLRLYRLFICLGIMVYTSTWLATHVMDILEATFCSWSGTFVFGCVAGFTGIQIRRVVSIVQRQLIRRRKRSNILYCQNPRCGKCSCLSCGHEHKPLHRCHEKEQDKLRLYVEQAMADAVKRTCPKCQLSFTKSDGCNKMTCRCGYQMCYICRKDIRQESYSHFCDHFRDIPGQGCIQCNKCDLYKVQSEDNAVKEAAIRAHAEFLAANPDVTHRERVGLDKIGPSSQTFSEVFSIDYIIEKISDRLIDHFFD</sequence>
<protein>
    <recommendedName>
        <fullName evidence="9">RING-type domain-containing protein</fullName>
    </recommendedName>
</protein>
<keyword evidence="3" id="KW-0479">Metal-binding</keyword>
<dbReference type="CDD" id="cd20353">
    <property type="entry name" value="Rcat_RBR_RNF216"/>
    <property type="match status" value="1"/>
</dbReference>
<dbReference type="Gene3D" id="1.20.120.1750">
    <property type="match status" value="1"/>
</dbReference>
<evidence type="ECO:0000256" key="1">
    <source>
        <dbReference type="ARBA" id="ARBA00004906"/>
    </source>
</evidence>
<name>A0ABR2VSS7_9FUNG</name>
<evidence type="ECO:0000256" key="4">
    <source>
        <dbReference type="ARBA" id="ARBA00022737"/>
    </source>
</evidence>
<comment type="caution">
    <text evidence="10">The sequence shown here is derived from an EMBL/GenBank/DDBJ whole genome shotgun (WGS) entry which is preliminary data.</text>
</comment>
<feature type="domain" description="RING-type" evidence="9">
    <location>
        <begin position="252"/>
        <end position="544"/>
    </location>
</feature>
<keyword evidence="2" id="KW-0808">Transferase</keyword>
<evidence type="ECO:0000313" key="11">
    <source>
        <dbReference type="Proteomes" id="UP001479436"/>
    </source>
</evidence>
<evidence type="ECO:0000256" key="5">
    <source>
        <dbReference type="ARBA" id="ARBA00022771"/>
    </source>
</evidence>
<dbReference type="PANTHER" id="PTHR22770:SF42">
    <property type="entry name" value="FINGER PROTEIN (ZIN), PUTATIVE (AFU_ORTHOLOGUE AFUA_4G03910)-RELATED"/>
    <property type="match status" value="1"/>
</dbReference>
<dbReference type="EMBL" id="JASJQH010008014">
    <property type="protein sequence ID" value="KAK9695999.1"/>
    <property type="molecule type" value="Genomic_DNA"/>
</dbReference>
<dbReference type="Pfam" id="PF26191">
    <property type="entry name" value="RING-HC_RBR_RNF216"/>
    <property type="match status" value="1"/>
</dbReference>
<feature type="transmembrane region" description="Helical" evidence="8">
    <location>
        <begin position="400"/>
        <end position="422"/>
    </location>
</feature>
<dbReference type="SUPFAM" id="SSF57850">
    <property type="entry name" value="RING/U-box"/>
    <property type="match status" value="1"/>
</dbReference>
<keyword evidence="5" id="KW-0863">Zinc-finger</keyword>
<dbReference type="Pfam" id="PF26200">
    <property type="entry name" value="Rcat_RNF216"/>
    <property type="match status" value="1"/>
</dbReference>
<evidence type="ECO:0000256" key="3">
    <source>
        <dbReference type="ARBA" id="ARBA00022723"/>
    </source>
</evidence>
<dbReference type="InterPro" id="IPR044066">
    <property type="entry name" value="TRIAD_supradom"/>
</dbReference>
<dbReference type="CDD" id="cd16630">
    <property type="entry name" value="RING-HC_RBR_RNF216"/>
    <property type="match status" value="1"/>
</dbReference>
<reference evidence="10 11" key="1">
    <citation type="submission" date="2023-04" db="EMBL/GenBank/DDBJ databases">
        <title>Genome of Basidiobolus ranarum AG-B5.</title>
        <authorList>
            <person name="Stajich J.E."/>
            <person name="Carter-House D."/>
            <person name="Gryganskyi A."/>
        </authorList>
    </citation>
    <scope>NUCLEOTIDE SEQUENCE [LARGE SCALE GENOMIC DNA]</scope>
    <source>
        <strain evidence="10 11">AG-B5</strain>
    </source>
</reference>
<evidence type="ECO:0000256" key="7">
    <source>
        <dbReference type="ARBA" id="ARBA00022833"/>
    </source>
</evidence>
<dbReference type="InterPro" id="IPR047544">
    <property type="entry name" value="RING-HC_RBR_RNF216"/>
</dbReference>
<evidence type="ECO:0000259" key="9">
    <source>
        <dbReference type="PROSITE" id="PS51873"/>
    </source>
</evidence>
<keyword evidence="4" id="KW-0677">Repeat</keyword>
<keyword evidence="11" id="KW-1185">Reference proteome</keyword>
<proteinExistence type="predicted"/>
<dbReference type="Proteomes" id="UP001479436">
    <property type="component" value="Unassembled WGS sequence"/>
</dbReference>
<dbReference type="InterPro" id="IPR047546">
    <property type="entry name" value="Rcat_RBR_RNF216"/>
</dbReference>
<evidence type="ECO:0000256" key="8">
    <source>
        <dbReference type="SAM" id="Phobius"/>
    </source>
</evidence>
<organism evidence="10 11">
    <name type="scientific">Basidiobolus ranarum</name>
    <dbReference type="NCBI Taxonomy" id="34480"/>
    <lineage>
        <taxon>Eukaryota</taxon>
        <taxon>Fungi</taxon>
        <taxon>Fungi incertae sedis</taxon>
        <taxon>Zoopagomycota</taxon>
        <taxon>Entomophthoromycotina</taxon>
        <taxon>Basidiobolomycetes</taxon>
        <taxon>Basidiobolales</taxon>
        <taxon>Basidiobolaceae</taxon>
        <taxon>Basidiobolus</taxon>
    </lineage>
</organism>